<name>A0ABW2D3K4_9ACTN</name>
<evidence type="ECO:0000313" key="1">
    <source>
        <dbReference type="EMBL" id="MFC6956058.1"/>
    </source>
</evidence>
<dbReference type="EMBL" id="JBHSYS010000001">
    <property type="protein sequence ID" value="MFC6956058.1"/>
    <property type="molecule type" value="Genomic_DNA"/>
</dbReference>
<dbReference type="RefSeq" id="WP_382353370.1">
    <property type="nucleotide sequence ID" value="NZ_JBHMBP010000004.1"/>
</dbReference>
<keyword evidence="2" id="KW-1185">Reference proteome</keyword>
<sequence>MKIRIQRKYRRVRLDRTELQVATAALAAYHAQSVSDGLAAETETDYIIQSGLTVKTAHLRGRLILAQRGL</sequence>
<organism evidence="1 2">
    <name type="scientific">Glycomyces mayteni</name>
    <dbReference type="NCBI Taxonomy" id="543887"/>
    <lineage>
        <taxon>Bacteria</taxon>
        <taxon>Bacillati</taxon>
        <taxon>Actinomycetota</taxon>
        <taxon>Actinomycetes</taxon>
        <taxon>Glycomycetales</taxon>
        <taxon>Glycomycetaceae</taxon>
        <taxon>Glycomyces</taxon>
    </lineage>
</organism>
<protein>
    <submittedName>
        <fullName evidence="1">Uncharacterized protein</fullName>
    </submittedName>
</protein>
<gene>
    <name evidence="1" type="ORF">ACFQS3_02500</name>
</gene>
<evidence type="ECO:0000313" key="2">
    <source>
        <dbReference type="Proteomes" id="UP001596470"/>
    </source>
</evidence>
<comment type="caution">
    <text evidence="1">The sequence shown here is derived from an EMBL/GenBank/DDBJ whole genome shotgun (WGS) entry which is preliminary data.</text>
</comment>
<accession>A0ABW2D3K4</accession>
<dbReference type="Proteomes" id="UP001596470">
    <property type="component" value="Unassembled WGS sequence"/>
</dbReference>
<reference evidence="2" key="1">
    <citation type="journal article" date="2019" name="Int. J. Syst. Evol. Microbiol.">
        <title>The Global Catalogue of Microorganisms (GCM) 10K type strain sequencing project: providing services to taxonomists for standard genome sequencing and annotation.</title>
        <authorList>
            <consortium name="The Broad Institute Genomics Platform"/>
            <consortium name="The Broad Institute Genome Sequencing Center for Infectious Disease"/>
            <person name="Wu L."/>
            <person name="Ma J."/>
        </authorList>
    </citation>
    <scope>NUCLEOTIDE SEQUENCE [LARGE SCALE GENOMIC DNA]</scope>
    <source>
        <strain evidence="2">KACC 12634</strain>
    </source>
</reference>
<proteinExistence type="predicted"/>